<accession>A0A2K1PXD6</accession>
<organism evidence="2 3">
    <name type="scientific">Solilutibacter silvestris</name>
    <dbReference type="NCBI Taxonomy" id="1645665"/>
    <lineage>
        <taxon>Bacteria</taxon>
        <taxon>Pseudomonadati</taxon>
        <taxon>Pseudomonadota</taxon>
        <taxon>Gammaproteobacteria</taxon>
        <taxon>Lysobacterales</taxon>
        <taxon>Lysobacteraceae</taxon>
        <taxon>Solilutibacter</taxon>
    </lineage>
</organism>
<proteinExistence type="predicted"/>
<evidence type="ECO:0000313" key="2">
    <source>
        <dbReference type="EMBL" id="PNS07450.1"/>
    </source>
</evidence>
<dbReference type="AlphaFoldDB" id="A0A2K1PXD6"/>
<feature type="region of interest" description="Disordered" evidence="1">
    <location>
        <begin position="1"/>
        <end position="53"/>
    </location>
</feature>
<reference evidence="2 3" key="1">
    <citation type="submission" date="2017-08" db="EMBL/GenBank/DDBJ databases">
        <title>Lysobacter sylvestris genome.</title>
        <authorList>
            <person name="Zhang D.-C."/>
            <person name="Albuquerque L."/>
            <person name="Franca L."/>
            <person name="Froufe H.J.C."/>
            <person name="Barroso C."/>
            <person name="Egas C."/>
            <person name="Da Costa M."/>
            <person name="Margesin R."/>
        </authorList>
    </citation>
    <scope>NUCLEOTIDE SEQUENCE [LARGE SCALE GENOMIC DNA]</scope>
    <source>
        <strain evidence="2 3">AM20-91</strain>
    </source>
</reference>
<dbReference type="EMBL" id="NPZB01000002">
    <property type="protein sequence ID" value="PNS07450.1"/>
    <property type="molecule type" value="Genomic_DNA"/>
</dbReference>
<name>A0A2K1PXD6_9GAMM</name>
<evidence type="ECO:0000313" key="3">
    <source>
        <dbReference type="Proteomes" id="UP000236220"/>
    </source>
</evidence>
<evidence type="ECO:0000256" key="1">
    <source>
        <dbReference type="SAM" id="MobiDB-lite"/>
    </source>
</evidence>
<dbReference type="Proteomes" id="UP000236220">
    <property type="component" value="Unassembled WGS sequence"/>
</dbReference>
<protein>
    <submittedName>
        <fullName evidence="2">Uncharacterized protein</fullName>
    </submittedName>
</protein>
<sequence length="86" mass="8963">MDGFTACRPEGHPSGRTPGAIKPTSYRSGRAQPARGRSSGHTSPREPRIQRGNKSCVNAIVAVALPLRASILNCTLAGGFADTTAM</sequence>
<keyword evidence="3" id="KW-1185">Reference proteome</keyword>
<comment type="caution">
    <text evidence="2">The sequence shown here is derived from an EMBL/GenBank/DDBJ whole genome shotgun (WGS) entry which is preliminary data.</text>
</comment>
<gene>
    <name evidence="2" type="ORF">Lysil_1626</name>
</gene>